<evidence type="ECO:0000313" key="1">
    <source>
        <dbReference type="EMBL" id="KAA3472483.1"/>
    </source>
</evidence>
<sequence length="64" mass="7156">MYSRNRGINGPGRARTFNIQPSSSEISELPAIIHQAVINSIHGANRNSNWILQVYRGSYMQILG</sequence>
<gene>
    <name evidence="1" type="ORF">EPI10_022961</name>
</gene>
<name>A0A5B6VTP9_9ROSI</name>
<dbReference type="AlphaFoldDB" id="A0A5B6VTP9"/>
<organism evidence="1 2">
    <name type="scientific">Gossypium australe</name>
    <dbReference type="NCBI Taxonomy" id="47621"/>
    <lineage>
        <taxon>Eukaryota</taxon>
        <taxon>Viridiplantae</taxon>
        <taxon>Streptophyta</taxon>
        <taxon>Embryophyta</taxon>
        <taxon>Tracheophyta</taxon>
        <taxon>Spermatophyta</taxon>
        <taxon>Magnoliopsida</taxon>
        <taxon>eudicotyledons</taxon>
        <taxon>Gunneridae</taxon>
        <taxon>Pentapetalae</taxon>
        <taxon>rosids</taxon>
        <taxon>malvids</taxon>
        <taxon>Malvales</taxon>
        <taxon>Malvaceae</taxon>
        <taxon>Malvoideae</taxon>
        <taxon>Gossypium</taxon>
    </lineage>
</organism>
<keyword evidence="2" id="KW-1185">Reference proteome</keyword>
<dbReference type="Proteomes" id="UP000325315">
    <property type="component" value="Unassembled WGS sequence"/>
</dbReference>
<accession>A0A5B6VTP9</accession>
<proteinExistence type="predicted"/>
<evidence type="ECO:0000313" key="2">
    <source>
        <dbReference type="Proteomes" id="UP000325315"/>
    </source>
</evidence>
<protein>
    <submittedName>
        <fullName evidence="1">Uncharacterized protein</fullName>
    </submittedName>
</protein>
<reference evidence="1" key="1">
    <citation type="submission" date="2019-08" db="EMBL/GenBank/DDBJ databases">
        <authorList>
            <person name="Liu F."/>
        </authorList>
    </citation>
    <scope>NUCLEOTIDE SEQUENCE [LARGE SCALE GENOMIC DNA]</scope>
    <source>
        <strain evidence="1">PA1801</strain>
        <tissue evidence="1">Leaf</tissue>
    </source>
</reference>
<dbReference type="EMBL" id="SMMG02000005">
    <property type="protein sequence ID" value="KAA3472483.1"/>
    <property type="molecule type" value="Genomic_DNA"/>
</dbReference>
<comment type="caution">
    <text evidence="1">The sequence shown here is derived from an EMBL/GenBank/DDBJ whole genome shotgun (WGS) entry which is preliminary data.</text>
</comment>